<dbReference type="Pfam" id="PF19300">
    <property type="entry name" value="BPD_transp_1_N"/>
    <property type="match status" value="1"/>
</dbReference>
<dbReference type="PROSITE" id="PS50928">
    <property type="entry name" value="ABC_TM1"/>
    <property type="match status" value="1"/>
</dbReference>
<evidence type="ECO:0000256" key="5">
    <source>
        <dbReference type="ARBA" id="ARBA00022989"/>
    </source>
</evidence>
<gene>
    <name evidence="9" type="ORF">L618_001600000360</name>
</gene>
<accession>A0A562E7A3</accession>
<evidence type="ECO:0000256" key="2">
    <source>
        <dbReference type="ARBA" id="ARBA00022448"/>
    </source>
</evidence>
<dbReference type="PANTHER" id="PTHR43163:SF6">
    <property type="entry name" value="DIPEPTIDE TRANSPORT SYSTEM PERMEASE PROTEIN DPPB-RELATED"/>
    <property type="match status" value="1"/>
</dbReference>
<protein>
    <submittedName>
        <fullName evidence="9">Peptide/nickel transport system permease protein</fullName>
    </submittedName>
</protein>
<dbReference type="InterPro" id="IPR045621">
    <property type="entry name" value="BPD_transp_1_N"/>
</dbReference>
<dbReference type="SUPFAM" id="SSF161098">
    <property type="entry name" value="MetI-like"/>
    <property type="match status" value="1"/>
</dbReference>
<evidence type="ECO:0000313" key="10">
    <source>
        <dbReference type="Proteomes" id="UP000317573"/>
    </source>
</evidence>
<evidence type="ECO:0000256" key="1">
    <source>
        <dbReference type="ARBA" id="ARBA00004651"/>
    </source>
</evidence>
<comment type="subcellular location">
    <subcellularLocation>
        <location evidence="1 7">Cell membrane</location>
        <topology evidence="1 7">Multi-pass membrane protein</topology>
    </subcellularLocation>
</comment>
<dbReference type="GO" id="GO:0005886">
    <property type="term" value="C:plasma membrane"/>
    <property type="evidence" value="ECO:0007669"/>
    <property type="project" value="UniProtKB-SubCell"/>
</dbReference>
<feature type="domain" description="ABC transmembrane type-1" evidence="8">
    <location>
        <begin position="94"/>
        <end position="303"/>
    </location>
</feature>
<dbReference type="EMBL" id="VLJT01000013">
    <property type="protein sequence ID" value="TWH17992.1"/>
    <property type="molecule type" value="Genomic_DNA"/>
</dbReference>
<feature type="transmembrane region" description="Helical" evidence="7">
    <location>
        <begin position="280"/>
        <end position="299"/>
    </location>
</feature>
<keyword evidence="3" id="KW-1003">Cell membrane</keyword>
<dbReference type="AlphaFoldDB" id="A0A562E7A3"/>
<proteinExistence type="inferred from homology"/>
<feature type="transmembrane region" description="Helical" evidence="7">
    <location>
        <begin position="98"/>
        <end position="118"/>
    </location>
</feature>
<dbReference type="PANTHER" id="PTHR43163">
    <property type="entry name" value="DIPEPTIDE TRANSPORT SYSTEM PERMEASE PROTEIN DPPB-RELATED"/>
    <property type="match status" value="1"/>
</dbReference>
<evidence type="ECO:0000256" key="4">
    <source>
        <dbReference type="ARBA" id="ARBA00022692"/>
    </source>
</evidence>
<feature type="transmembrane region" description="Helical" evidence="7">
    <location>
        <begin position="234"/>
        <end position="260"/>
    </location>
</feature>
<dbReference type="InterPro" id="IPR035906">
    <property type="entry name" value="MetI-like_sf"/>
</dbReference>
<organism evidence="9 10">
    <name type="scientific">Rhodococcus rhodochrous J45</name>
    <dbReference type="NCBI Taxonomy" id="935266"/>
    <lineage>
        <taxon>Bacteria</taxon>
        <taxon>Bacillati</taxon>
        <taxon>Actinomycetota</taxon>
        <taxon>Actinomycetes</taxon>
        <taxon>Mycobacteriales</taxon>
        <taxon>Nocardiaceae</taxon>
        <taxon>Rhodococcus</taxon>
    </lineage>
</organism>
<comment type="similarity">
    <text evidence="7">Belongs to the binding-protein-dependent transport system permease family.</text>
</comment>
<feature type="transmembrane region" description="Helical" evidence="7">
    <location>
        <begin position="130"/>
        <end position="156"/>
    </location>
</feature>
<dbReference type="CDD" id="cd06261">
    <property type="entry name" value="TM_PBP2"/>
    <property type="match status" value="1"/>
</dbReference>
<evidence type="ECO:0000313" key="9">
    <source>
        <dbReference type="EMBL" id="TWH17992.1"/>
    </source>
</evidence>
<keyword evidence="4 7" id="KW-0812">Transmembrane</keyword>
<dbReference type="InterPro" id="IPR000515">
    <property type="entry name" value="MetI-like"/>
</dbReference>
<comment type="caution">
    <text evidence="9">The sequence shown here is derived from an EMBL/GenBank/DDBJ whole genome shotgun (WGS) entry which is preliminary data.</text>
</comment>
<feature type="transmembrane region" description="Helical" evidence="7">
    <location>
        <begin position="176"/>
        <end position="193"/>
    </location>
</feature>
<keyword evidence="6 7" id="KW-0472">Membrane</keyword>
<name>A0A562E7A3_RHORH</name>
<evidence type="ECO:0000256" key="7">
    <source>
        <dbReference type="RuleBase" id="RU363032"/>
    </source>
</evidence>
<dbReference type="RefSeq" id="WP_218775637.1">
    <property type="nucleotide sequence ID" value="NZ_VLJT01000013.1"/>
</dbReference>
<evidence type="ECO:0000256" key="6">
    <source>
        <dbReference type="ARBA" id="ARBA00023136"/>
    </source>
</evidence>
<sequence>MTTLRRVVITTPILFLLVTFSVFAMMAAAPGDPAIDLAGQNATDEDVARVRAELGLDRSFLVQYWNWLSGVFTGDFGTSYSRRQPVAELIASRLEPTLSLALVAIVVAVVLGVALGVLATVRPGGVLDRIVGVVSSAGIALPQFWVGMLLVMVFALTLRTMPATGYVPLSEGVAPWAAHIVLPAVALAVMPAAELARHTRGSVLEVLDKDHILTARAKGIPTWRIYTMHVARNAGIPIVTVLGIRIAQLLGGTVVIETVFGIQGLGTLTIDSVLGRDIPTILGIVALAAAVVLVINLLVDLSYRFIDPRTVNRVAA</sequence>
<keyword evidence="5 7" id="KW-1133">Transmembrane helix</keyword>
<feature type="transmembrane region" description="Helical" evidence="7">
    <location>
        <begin position="7"/>
        <end position="29"/>
    </location>
</feature>
<evidence type="ECO:0000256" key="3">
    <source>
        <dbReference type="ARBA" id="ARBA00022475"/>
    </source>
</evidence>
<dbReference type="Gene3D" id="1.10.3720.10">
    <property type="entry name" value="MetI-like"/>
    <property type="match status" value="1"/>
</dbReference>
<dbReference type="Pfam" id="PF00528">
    <property type="entry name" value="BPD_transp_1"/>
    <property type="match status" value="1"/>
</dbReference>
<dbReference type="GO" id="GO:0071916">
    <property type="term" value="F:dipeptide transmembrane transporter activity"/>
    <property type="evidence" value="ECO:0007669"/>
    <property type="project" value="TreeGrafter"/>
</dbReference>
<evidence type="ECO:0000259" key="8">
    <source>
        <dbReference type="PROSITE" id="PS50928"/>
    </source>
</evidence>
<dbReference type="Proteomes" id="UP000317573">
    <property type="component" value="Unassembled WGS sequence"/>
</dbReference>
<keyword evidence="2 7" id="KW-0813">Transport</keyword>
<reference evidence="9 10" key="1">
    <citation type="submission" date="2019-07" db="EMBL/GenBank/DDBJ databases">
        <title>Genome sequencing of lignin-degrading bacterial isolates.</title>
        <authorList>
            <person name="Gladden J."/>
        </authorList>
    </citation>
    <scope>NUCLEOTIDE SEQUENCE [LARGE SCALE GENOMIC DNA]</scope>
    <source>
        <strain evidence="9 10">J45</strain>
    </source>
</reference>